<keyword evidence="1" id="KW-0812">Transmembrane</keyword>
<reference evidence="2 3" key="1">
    <citation type="submission" date="2021-06" db="EMBL/GenBank/DDBJ databases">
        <title>Caerostris extrusa draft genome.</title>
        <authorList>
            <person name="Kono N."/>
            <person name="Arakawa K."/>
        </authorList>
    </citation>
    <scope>NUCLEOTIDE SEQUENCE [LARGE SCALE GENOMIC DNA]</scope>
</reference>
<organism evidence="2 3">
    <name type="scientific">Caerostris extrusa</name>
    <name type="common">Bark spider</name>
    <name type="synonym">Caerostris bankana</name>
    <dbReference type="NCBI Taxonomy" id="172846"/>
    <lineage>
        <taxon>Eukaryota</taxon>
        <taxon>Metazoa</taxon>
        <taxon>Ecdysozoa</taxon>
        <taxon>Arthropoda</taxon>
        <taxon>Chelicerata</taxon>
        <taxon>Arachnida</taxon>
        <taxon>Araneae</taxon>
        <taxon>Araneomorphae</taxon>
        <taxon>Entelegynae</taxon>
        <taxon>Araneoidea</taxon>
        <taxon>Araneidae</taxon>
        <taxon>Caerostris</taxon>
    </lineage>
</organism>
<keyword evidence="3" id="KW-1185">Reference proteome</keyword>
<name>A0AAV4UPT9_CAEEX</name>
<keyword evidence="1" id="KW-1133">Transmembrane helix</keyword>
<dbReference type="AlphaFoldDB" id="A0AAV4UPT9"/>
<gene>
    <name evidence="2" type="ORF">CEXT_351131</name>
</gene>
<evidence type="ECO:0000313" key="3">
    <source>
        <dbReference type="Proteomes" id="UP001054945"/>
    </source>
</evidence>
<comment type="caution">
    <text evidence="2">The sequence shown here is derived from an EMBL/GenBank/DDBJ whole genome shotgun (WGS) entry which is preliminary data.</text>
</comment>
<feature type="transmembrane region" description="Helical" evidence="1">
    <location>
        <begin position="90"/>
        <end position="107"/>
    </location>
</feature>
<keyword evidence="1" id="KW-0472">Membrane</keyword>
<sequence>MPYDIHYIPPINGKWASEALGNQRGFVEHFRYHFHPMPYISIKRMDGHAYVGHLVAGEEAPCLPFGPTPTSQGTAISKAFNEMKGRFENVYGRLWLLSVISFLILAYE</sequence>
<dbReference type="EMBL" id="BPLR01013242">
    <property type="protein sequence ID" value="GIY59753.1"/>
    <property type="molecule type" value="Genomic_DNA"/>
</dbReference>
<evidence type="ECO:0000256" key="1">
    <source>
        <dbReference type="SAM" id="Phobius"/>
    </source>
</evidence>
<evidence type="ECO:0000313" key="2">
    <source>
        <dbReference type="EMBL" id="GIY59753.1"/>
    </source>
</evidence>
<proteinExistence type="predicted"/>
<accession>A0AAV4UPT9</accession>
<dbReference type="Proteomes" id="UP001054945">
    <property type="component" value="Unassembled WGS sequence"/>
</dbReference>
<protein>
    <submittedName>
        <fullName evidence="2">Uncharacterized protein</fullName>
    </submittedName>
</protein>